<dbReference type="GO" id="GO:0005737">
    <property type="term" value="C:cytoplasm"/>
    <property type="evidence" value="ECO:0007669"/>
    <property type="project" value="TreeGrafter"/>
</dbReference>
<dbReference type="PANTHER" id="PTHR43441:SF6">
    <property type="entry name" value="N-ACETYLTRANSFERASE DOMAIN-CONTAINING PROTEIN"/>
    <property type="match status" value="1"/>
</dbReference>
<dbReference type="InterPro" id="IPR000182">
    <property type="entry name" value="GNAT_dom"/>
</dbReference>
<dbReference type="PANTHER" id="PTHR43441">
    <property type="entry name" value="RIBOSOMAL-PROTEIN-SERINE ACETYLTRANSFERASE"/>
    <property type="match status" value="1"/>
</dbReference>
<dbReference type="SUPFAM" id="SSF55729">
    <property type="entry name" value="Acyl-CoA N-acyltransferases (Nat)"/>
    <property type="match status" value="1"/>
</dbReference>
<keyword evidence="3" id="KW-1185">Reference proteome</keyword>
<dbReference type="InterPro" id="IPR051908">
    <property type="entry name" value="Ribosomal_N-acetyltransferase"/>
</dbReference>
<dbReference type="Gene3D" id="3.40.630.30">
    <property type="match status" value="1"/>
</dbReference>
<name>A0A239DTE8_9ACTN</name>
<protein>
    <submittedName>
        <fullName evidence="2">Protein N-acetyltransferase, RimJ/RimL family</fullName>
    </submittedName>
</protein>
<dbReference type="RefSeq" id="WP_089223695.1">
    <property type="nucleotide sequence ID" value="NZ_FZOF01000005.1"/>
</dbReference>
<dbReference type="AlphaFoldDB" id="A0A239DTE8"/>
<gene>
    <name evidence="2" type="ORF">SAMN05216252_105117</name>
</gene>
<dbReference type="InterPro" id="IPR016181">
    <property type="entry name" value="Acyl_CoA_acyltransferase"/>
</dbReference>
<dbReference type="EMBL" id="FZOF01000005">
    <property type="protein sequence ID" value="SNS34844.1"/>
    <property type="molecule type" value="Genomic_DNA"/>
</dbReference>
<evidence type="ECO:0000313" key="2">
    <source>
        <dbReference type="EMBL" id="SNS34844.1"/>
    </source>
</evidence>
<evidence type="ECO:0000259" key="1">
    <source>
        <dbReference type="PROSITE" id="PS51186"/>
    </source>
</evidence>
<organism evidence="2 3">
    <name type="scientific">Actinacidiphila glaucinigra</name>
    <dbReference type="NCBI Taxonomy" id="235986"/>
    <lineage>
        <taxon>Bacteria</taxon>
        <taxon>Bacillati</taxon>
        <taxon>Actinomycetota</taxon>
        <taxon>Actinomycetes</taxon>
        <taxon>Kitasatosporales</taxon>
        <taxon>Streptomycetaceae</taxon>
        <taxon>Actinacidiphila</taxon>
    </lineage>
</organism>
<dbReference type="PROSITE" id="PS51186">
    <property type="entry name" value="GNAT"/>
    <property type="match status" value="1"/>
</dbReference>
<dbReference type="OrthoDB" id="4543915at2"/>
<dbReference type="Proteomes" id="UP000198280">
    <property type="component" value="Unassembled WGS sequence"/>
</dbReference>
<feature type="domain" description="N-acetyltransferase" evidence="1">
    <location>
        <begin position="9"/>
        <end position="163"/>
    </location>
</feature>
<dbReference type="Pfam" id="PF13302">
    <property type="entry name" value="Acetyltransf_3"/>
    <property type="match status" value="1"/>
</dbReference>
<dbReference type="CDD" id="cd04301">
    <property type="entry name" value="NAT_SF"/>
    <property type="match status" value="1"/>
</dbReference>
<dbReference type="GO" id="GO:1990189">
    <property type="term" value="F:protein N-terminal-serine acetyltransferase activity"/>
    <property type="evidence" value="ECO:0007669"/>
    <property type="project" value="TreeGrafter"/>
</dbReference>
<proteinExistence type="predicted"/>
<reference evidence="2 3" key="1">
    <citation type="submission" date="2017-06" db="EMBL/GenBank/DDBJ databases">
        <authorList>
            <person name="Kim H.J."/>
            <person name="Triplett B.A."/>
        </authorList>
    </citation>
    <scope>NUCLEOTIDE SEQUENCE [LARGE SCALE GENOMIC DNA]</scope>
    <source>
        <strain evidence="2 3">CGMCC 4.1858</strain>
    </source>
</reference>
<accession>A0A239DTE8</accession>
<keyword evidence="2" id="KW-0808">Transferase</keyword>
<evidence type="ECO:0000313" key="3">
    <source>
        <dbReference type="Proteomes" id="UP000198280"/>
    </source>
</evidence>
<sequence length="173" mass="18343">MSDLATARLVLHPMTAAEAERVLAGEPDDAARWAPGYPGDGDVFAARRLLETFAGPGDPRPFGNYEIRRREDGRTIGGIGFHGAPDDNGDVTIGYGLVPSARGSGYASEALRGLLLFARERGVTRVKGDTDLDNIASQHVMTAAGMRPAGQDERLRYFAITLTGASADTGPRS</sequence>
<dbReference type="GO" id="GO:0008999">
    <property type="term" value="F:protein-N-terminal-alanine acetyltransferase activity"/>
    <property type="evidence" value="ECO:0007669"/>
    <property type="project" value="TreeGrafter"/>
</dbReference>